<feature type="domain" description="Chorismate-utilising enzyme C-terminal" evidence="1">
    <location>
        <begin position="114"/>
        <end position="370"/>
    </location>
</feature>
<protein>
    <submittedName>
        <fullName evidence="2">Aminodeoxychorismate synthase, component I</fullName>
    </submittedName>
</protein>
<dbReference type="KEGG" id="brz:CFK38_03040"/>
<evidence type="ECO:0000313" key="2">
    <source>
        <dbReference type="EMBL" id="ATG50606.1"/>
    </source>
</evidence>
<dbReference type="InterPro" id="IPR005802">
    <property type="entry name" value="ADC_synth_comp_1"/>
</dbReference>
<dbReference type="GO" id="GO:0046820">
    <property type="term" value="F:4-amino-4-deoxychorismate synthase activity"/>
    <property type="evidence" value="ECO:0007669"/>
    <property type="project" value="TreeGrafter"/>
</dbReference>
<dbReference type="AlphaFoldDB" id="A0A291GKP2"/>
<proteinExistence type="predicted"/>
<dbReference type="SUPFAM" id="SSF56322">
    <property type="entry name" value="ADC synthase"/>
    <property type="match status" value="1"/>
</dbReference>
<dbReference type="InterPro" id="IPR015890">
    <property type="entry name" value="Chorismate_C"/>
</dbReference>
<dbReference type="Gene3D" id="3.30.470.10">
    <property type="match status" value="1"/>
</dbReference>
<dbReference type="Gene3D" id="3.60.120.10">
    <property type="entry name" value="Anthranilate synthase"/>
    <property type="match status" value="1"/>
</dbReference>
<dbReference type="PANTHER" id="PTHR11236:SF50">
    <property type="entry name" value="AMINODEOXYCHORISMATE SYNTHASE COMPONENT 1"/>
    <property type="match status" value="1"/>
</dbReference>
<evidence type="ECO:0000259" key="1">
    <source>
        <dbReference type="Pfam" id="PF00425"/>
    </source>
</evidence>
<dbReference type="SUPFAM" id="SSF56752">
    <property type="entry name" value="D-aminoacid aminotransferase-like PLP-dependent enzymes"/>
    <property type="match status" value="1"/>
</dbReference>
<dbReference type="InterPro" id="IPR001544">
    <property type="entry name" value="Aminotrans_IV"/>
</dbReference>
<organism evidence="2 3">
    <name type="scientific">Brachybacterium vulturis</name>
    <dbReference type="NCBI Taxonomy" id="2017484"/>
    <lineage>
        <taxon>Bacteria</taxon>
        <taxon>Bacillati</taxon>
        <taxon>Actinomycetota</taxon>
        <taxon>Actinomycetes</taxon>
        <taxon>Micrococcales</taxon>
        <taxon>Dermabacteraceae</taxon>
        <taxon>Brachybacterium</taxon>
    </lineage>
</organism>
<keyword evidence="3" id="KW-1185">Reference proteome</keyword>
<dbReference type="InterPro" id="IPR036038">
    <property type="entry name" value="Aminotransferase-like"/>
</dbReference>
<dbReference type="InterPro" id="IPR019999">
    <property type="entry name" value="Anth_synth_I-like"/>
</dbReference>
<dbReference type="Gene3D" id="3.20.10.10">
    <property type="entry name" value="D-amino Acid Aminotransferase, subunit A, domain 2"/>
    <property type="match status" value="1"/>
</dbReference>
<gene>
    <name evidence="2" type="primary">pabB</name>
    <name evidence="2" type="ORF">CFK38_03040</name>
</gene>
<dbReference type="PRINTS" id="PR00095">
    <property type="entry name" value="ANTSNTHASEI"/>
</dbReference>
<dbReference type="EMBL" id="CP023563">
    <property type="protein sequence ID" value="ATG50606.1"/>
    <property type="molecule type" value="Genomic_DNA"/>
</dbReference>
<dbReference type="GO" id="GO:0000162">
    <property type="term" value="P:L-tryptophan biosynthetic process"/>
    <property type="evidence" value="ECO:0007669"/>
    <property type="project" value="TreeGrafter"/>
</dbReference>
<dbReference type="Pfam" id="PF01063">
    <property type="entry name" value="Aminotran_4"/>
    <property type="match status" value="1"/>
</dbReference>
<dbReference type="RefSeq" id="WP_096801746.1">
    <property type="nucleotide sequence ID" value="NZ_CP023563.1"/>
</dbReference>
<evidence type="ECO:0000313" key="3">
    <source>
        <dbReference type="Proteomes" id="UP000218165"/>
    </source>
</evidence>
<dbReference type="Pfam" id="PF00425">
    <property type="entry name" value="Chorismate_bind"/>
    <property type="match status" value="1"/>
</dbReference>
<reference evidence="3" key="1">
    <citation type="submission" date="2017-09" db="EMBL/GenBank/DDBJ databases">
        <title>Brachybacterium sp. VM2412.</title>
        <authorList>
            <person name="Tak E.J."/>
            <person name="Bae J.-W."/>
        </authorList>
    </citation>
    <scope>NUCLEOTIDE SEQUENCE [LARGE SCALE GENOMIC DNA]</scope>
    <source>
        <strain evidence="3">VM2412</strain>
    </source>
</reference>
<dbReference type="InterPro" id="IPR005801">
    <property type="entry name" value="ADC_synthase"/>
</dbReference>
<dbReference type="InterPro" id="IPR043131">
    <property type="entry name" value="BCAT-like_N"/>
</dbReference>
<name>A0A291GKP2_9MICO</name>
<dbReference type="GO" id="GO:0009396">
    <property type="term" value="P:folic acid-containing compound biosynthetic process"/>
    <property type="evidence" value="ECO:0007669"/>
    <property type="project" value="InterPro"/>
</dbReference>
<dbReference type="InterPro" id="IPR043132">
    <property type="entry name" value="BCAT-like_C"/>
</dbReference>
<accession>A0A291GKP2</accession>
<dbReference type="Proteomes" id="UP000218165">
    <property type="component" value="Chromosome"/>
</dbReference>
<sequence>MTVPAPVARFDDVAAGRSLQFARAQRVIRADRPAQVRPALAEVEEAVAGGAWAFGMIAYEAAAGLDAAARVHAPQEGLPLVWFGIAEGPDEVAPPLTTGEGYQLGPWVPDWTSAQHASRVAAVRAAIAEGDTYQCNLTTRLRSTFAGDAFGLYGELAHRQRGAHHAYVDLGRHTVVSASPESFLRWEHGLLRTAPMKGTAARGRSPQEDRAARDALLASEKDRAENVMIVDLLRNDLARVCEPGSVQVTDLLRVEDYPTLWQLTSSVQGRPRSGTGLVPMLEALFPCGSITGAPKLSTMALIAELEDSPRGAYCGALGFLAPGPQPRARFNVAIRTVVIDGADGSAVYGAGGGVTWASTAPDEYEELLVKAAVLPVGTRDPFALLETFAVVGGIAQHLDEHLDRLCASAAHFGISAQREAIEAAALQAAAEAGPDAVLLRVALRRGGCVDVTSRPLAATPGPVRLVVDTVPTAFPTGLSGHKTTVRGHFLAARERHPDASDVVLLGEHGRAVETTISSLAARIDGTWCTPPLADGCLAGVGRRLSLERGELQERPLTVQALRGAEELAVLSSARGWRPAVLVEGPTPPHDTAGVPREH</sequence>
<dbReference type="OrthoDB" id="3518032at2"/>
<dbReference type="NCBIfam" id="TIGR00553">
    <property type="entry name" value="pabB"/>
    <property type="match status" value="1"/>
</dbReference>
<dbReference type="PANTHER" id="PTHR11236">
    <property type="entry name" value="AMINOBENZOATE/ANTHRANILATE SYNTHASE"/>
    <property type="match status" value="1"/>
</dbReference>